<evidence type="ECO:0000256" key="1">
    <source>
        <dbReference type="SAM" id="MobiDB-lite"/>
    </source>
</evidence>
<protein>
    <submittedName>
        <fullName evidence="2">Uncharacterized protein</fullName>
    </submittedName>
</protein>
<accession>A0A6C0DE87</accession>
<proteinExistence type="predicted"/>
<dbReference type="AlphaFoldDB" id="A0A6C0DE87"/>
<evidence type="ECO:0000313" key="2">
    <source>
        <dbReference type="EMBL" id="QHT14731.1"/>
    </source>
</evidence>
<dbReference type="EMBL" id="MN739588">
    <property type="protein sequence ID" value="QHT14731.1"/>
    <property type="molecule type" value="Genomic_DNA"/>
</dbReference>
<name>A0A6C0DE87_9ZZZZ</name>
<feature type="region of interest" description="Disordered" evidence="1">
    <location>
        <begin position="117"/>
        <end position="156"/>
    </location>
</feature>
<reference evidence="2" key="1">
    <citation type="journal article" date="2020" name="Nature">
        <title>Giant virus diversity and host interactions through global metagenomics.</title>
        <authorList>
            <person name="Schulz F."/>
            <person name="Roux S."/>
            <person name="Paez-Espino D."/>
            <person name="Jungbluth S."/>
            <person name="Walsh D.A."/>
            <person name="Denef V.J."/>
            <person name="McMahon K.D."/>
            <person name="Konstantinidis K.T."/>
            <person name="Eloe-Fadrosh E.A."/>
            <person name="Kyrpides N.C."/>
            <person name="Woyke T."/>
        </authorList>
    </citation>
    <scope>NUCLEOTIDE SEQUENCE</scope>
    <source>
        <strain evidence="2">GVMAG-M-3300023174-141</strain>
    </source>
</reference>
<feature type="compositionally biased region" description="Low complexity" evidence="1">
    <location>
        <begin position="122"/>
        <end position="156"/>
    </location>
</feature>
<sequence>MGLINNDVYTASNGVQKTGAYICFANETLYLTQQGTFAAGLPSGNAEASSEPVYHIRANYRVYWDKEARESGKGFIDLQSVSTTVPRSQLSSSLYERLYDVLKETYPNSVDELTVRAPPAAPVAQPAPVASEPAASEPSAPAASEPAASSDPVAPQ</sequence>
<organism evidence="2">
    <name type="scientific">viral metagenome</name>
    <dbReference type="NCBI Taxonomy" id="1070528"/>
    <lineage>
        <taxon>unclassified sequences</taxon>
        <taxon>metagenomes</taxon>
        <taxon>organismal metagenomes</taxon>
    </lineage>
</organism>